<evidence type="ECO:0000313" key="3">
    <source>
        <dbReference type="Proteomes" id="UP001487740"/>
    </source>
</evidence>
<feature type="compositionally biased region" description="Low complexity" evidence="1">
    <location>
        <begin position="12"/>
        <end position="37"/>
    </location>
</feature>
<comment type="caution">
    <text evidence="2">The sequence shown here is derived from an EMBL/GenBank/DDBJ whole genome shotgun (WGS) entry which is preliminary data.</text>
</comment>
<dbReference type="EMBL" id="JARAKH010000048">
    <property type="protein sequence ID" value="KAK8376432.1"/>
    <property type="molecule type" value="Genomic_DNA"/>
</dbReference>
<feature type="region of interest" description="Disordered" evidence="1">
    <location>
        <begin position="122"/>
        <end position="149"/>
    </location>
</feature>
<accession>A0AAW0SQK5</accession>
<feature type="compositionally biased region" description="Basic and acidic residues" evidence="1">
    <location>
        <begin position="122"/>
        <end position="133"/>
    </location>
</feature>
<dbReference type="Proteomes" id="UP001487740">
    <property type="component" value="Unassembled WGS sequence"/>
</dbReference>
<name>A0AAW0SQK5_SCYPA</name>
<organism evidence="2 3">
    <name type="scientific">Scylla paramamosain</name>
    <name type="common">Mud crab</name>
    <dbReference type="NCBI Taxonomy" id="85552"/>
    <lineage>
        <taxon>Eukaryota</taxon>
        <taxon>Metazoa</taxon>
        <taxon>Ecdysozoa</taxon>
        <taxon>Arthropoda</taxon>
        <taxon>Crustacea</taxon>
        <taxon>Multicrustacea</taxon>
        <taxon>Malacostraca</taxon>
        <taxon>Eumalacostraca</taxon>
        <taxon>Eucarida</taxon>
        <taxon>Decapoda</taxon>
        <taxon>Pleocyemata</taxon>
        <taxon>Brachyura</taxon>
        <taxon>Eubrachyura</taxon>
        <taxon>Portunoidea</taxon>
        <taxon>Portunidae</taxon>
        <taxon>Portuninae</taxon>
        <taxon>Scylla</taxon>
    </lineage>
</organism>
<dbReference type="AlphaFoldDB" id="A0AAW0SQK5"/>
<evidence type="ECO:0000313" key="2">
    <source>
        <dbReference type="EMBL" id="KAK8376432.1"/>
    </source>
</evidence>
<proteinExistence type="predicted"/>
<keyword evidence="3" id="KW-1185">Reference proteome</keyword>
<reference evidence="2 3" key="1">
    <citation type="submission" date="2023-03" db="EMBL/GenBank/DDBJ databases">
        <title>High-quality genome of Scylla paramamosain provides insights in environmental adaptation.</title>
        <authorList>
            <person name="Zhang L."/>
        </authorList>
    </citation>
    <scope>NUCLEOTIDE SEQUENCE [LARGE SCALE GENOMIC DNA]</scope>
    <source>
        <strain evidence="2">LZ_2023a</strain>
        <tissue evidence="2">Muscle</tissue>
    </source>
</reference>
<evidence type="ECO:0000256" key="1">
    <source>
        <dbReference type="SAM" id="MobiDB-lite"/>
    </source>
</evidence>
<gene>
    <name evidence="2" type="ORF">O3P69_009821</name>
</gene>
<sequence length="207" mass="21800">MRYNRNPHPFLSSPTRSKASTPTSPSTSGQPQSSASSQCQHWDEVLALCSGTWGALSPLTLLLGQGSWQALHPCSLEWQQPSLVRQERAGSGVHGGGENTEPSSLKVNGSCLLPMYSHETTGREGVETGRDGGGDWESGGGDWERGSGDRAGGIGVPSICLRADEKPTSMTSADHPAPHCHHAAHPLGALLLPLLFCGDIFGIRPDA</sequence>
<feature type="region of interest" description="Disordered" evidence="1">
    <location>
        <begin position="1"/>
        <end position="37"/>
    </location>
</feature>
<protein>
    <submittedName>
        <fullName evidence="2">Uncharacterized protein</fullName>
    </submittedName>
</protein>